<organism evidence="1 2">
    <name type="scientific">Paractinoplanes atraurantiacus</name>
    <dbReference type="NCBI Taxonomy" id="1036182"/>
    <lineage>
        <taxon>Bacteria</taxon>
        <taxon>Bacillati</taxon>
        <taxon>Actinomycetota</taxon>
        <taxon>Actinomycetes</taxon>
        <taxon>Micromonosporales</taxon>
        <taxon>Micromonosporaceae</taxon>
        <taxon>Paractinoplanes</taxon>
    </lineage>
</organism>
<dbReference type="OrthoDB" id="580767at2"/>
<keyword evidence="2" id="KW-1185">Reference proteome</keyword>
<evidence type="ECO:0000313" key="2">
    <source>
        <dbReference type="Proteomes" id="UP000219612"/>
    </source>
</evidence>
<dbReference type="InterPro" id="IPR011990">
    <property type="entry name" value="TPR-like_helical_dom_sf"/>
</dbReference>
<proteinExistence type="predicted"/>
<dbReference type="AlphaFoldDB" id="A0A285H3S3"/>
<accession>A0A285H3S3</accession>
<evidence type="ECO:0008006" key="3">
    <source>
        <dbReference type="Google" id="ProtNLM"/>
    </source>
</evidence>
<dbReference type="Gene3D" id="1.25.40.10">
    <property type="entry name" value="Tetratricopeptide repeat domain"/>
    <property type="match status" value="1"/>
</dbReference>
<name>A0A285H3S3_9ACTN</name>
<dbReference type="EMBL" id="OBDY01000003">
    <property type="protein sequence ID" value="SNY30385.1"/>
    <property type="molecule type" value="Genomic_DNA"/>
</dbReference>
<dbReference type="Proteomes" id="UP000219612">
    <property type="component" value="Unassembled WGS sequence"/>
</dbReference>
<sequence length="246" mass="27968">MGMVAVLRRRRVLRRFASWTRPAAMTPERTEESLAYLTQALGRWHPDTAEARLKVRYWLVADGDPTAAQRSAEAEAADRTAEFGAEHLKTFEARRSLHHFYREAHGRSAALPLIRALADDMSVALGPTHRETLSVRRHLAYQLRDEELLTDSIAVSSAMLAELEDRPYSDKDLRATWFVLASALEYAGDREQALVYVQKELRAERGAIYGVDENIGQPYQKTLEAWQDRLRRGVPPPSRTAKSPRD</sequence>
<reference evidence="2" key="1">
    <citation type="submission" date="2017-09" db="EMBL/GenBank/DDBJ databases">
        <authorList>
            <person name="Varghese N."/>
            <person name="Submissions S."/>
        </authorList>
    </citation>
    <scope>NUCLEOTIDE SEQUENCE [LARGE SCALE GENOMIC DNA]</scope>
    <source>
        <strain evidence="2">CGMCC 4.6857</strain>
    </source>
</reference>
<gene>
    <name evidence="1" type="ORF">SAMN05421748_103396</name>
</gene>
<protein>
    <recommendedName>
        <fullName evidence="3">Tetratricopeptide repeat-containing protein</fullName>
    </recommendedName>
</protein>
<evidence type="ECO:0000313" key="1">
    <source>
        <dbReference type="EMBL" id="SNY30385.1"/>
    </source>
</evidence>
<dbReference type="RefSeq" id="WP_143234550.1">
    <property type="nucleotide sequence ID" value="NZ_OBDY01000003.1"/>
</dbReference>